<keyword evidence="1" id="KW-1133">Transmembrane helix</keyword>
<keyword evidence="1" id="KW-0812">Transmembrane</keyword>
<organism evidence="2">
    <name type="scientific">Streptomyces anulatus</name>
    <name type="common">Streptomyces chrysomallus</name>
    <dbReference type="NCBI Taxonomy" id="1892"/>
    <lineage>
        <taxon>Bacteria</taxon>
        <taxon>Bacillati</taxon>
        <taxon>Actinomycetota</taxon>
        <taxon>Actinomycetes</taxon>
        <taxon>Kitasatosporales</taxon>
        <taxon>Streptomycetaceae</taxon>
        <taxon>Streptomyces</taxon>
    </lineage>
</organism>
<feature type="transmembrane region" description="Helical" evidence="1">
    <location>
        <begin position="154"/>
        <end position="173"/>
    </location>
</feature>
<dbReference type="AlphaFoldDB" id="A0A6G3SJ98"/>
<feature type="transmembrane region" description="Helical" evidence="1">
    <location>
        <begin position="29"/>
        <end position="48"/>
    </location>
</feature>
<evidence type="ECO:0000313" key="2">
    <source>
        <dbReference type="EMBL" id="NEB83034.1"/>
    </source>
</evidence>
<gene>
    <name evidence="2" type="ORF">G3I43_02335</name>
</gene>
<feature type="transmembrane region" description="Helical" evidence="1">
    <location>
        <begin position="55"/>
        <end position="74"/>
    </location>
</feature>
<dbReference type="EMBL" id="JAAGMK010000070">
    <property type="protein sequence ID" value="NEB83034.1"/>
    <property type="molecule type" value="Genomic_DNA"/>
</dbReference>
<accession>A0A6G3SJ98</accession>
<proteinExistence type="predicted"/>
<protein>
    <submittedName>
        <fullName evidence="2">Uncharacterized protein</fullName>
    </submittedName>
</protein>
<keyword evidence="1" id="KW-0472">Membrane</keyword>
<dbReference type="RefSeq" id="WP_164256457.1">
    <property type="nucleotide sequence ID" value="NZ_JAAGMK010000070.1"/>
</dbReference>
<reference evidence="2" key="1">
    <citation type="submission" date="2020-01" db="EMBL/GenBank/DDBJ databases">
        <title>Insect and environment-associated Actinomycetes.</title>
        <authorList>
            <person name="Currrie C."/>
            <person name="Chevrette M."/>
            <person name="Carlson C."/>
            <person name="Stubbendieck R."/>
            <person name="Wendt-Pienkowski E."/>
        </authorList>
    </citation>
    <scope>NUCLEOTIDE SEQUENCE</scope>
    <source>
        <strain evidence="2">SID505</strain>
    </source>
</reference>
<evidence type="ECO:0000256" key="1">
    <source>
        <dbReference type="SAM" id="Phobius"/>
    </source>
</evidence>
<name>A0A6G3SJ98_STRAQ</name>
<comment type="caution">
    <text evidence="2">The sequence shown here is derived from an EMBL/GenBank/DDBJ whole genome shotgun (WGS) entry which is preliminary data.</text>
</comment>
<sequence>MGALLGLGGGVLAAGGGVLVAVPRDVPNYYVVVYVLFVFALAVGLLKLGSPSEKCALALWLPGALLIFGTPYGFQSAVLDWRGEQVPVTVTEVERGSGSYHGGETYRCKVEAGGEPFWFGEGDQCDRHSRPGDRFEILRDPGNLVGASDPDPLIGFWFLVPCVGGSLVVMTVAGSRSLKRPS</sequence>